<dbReference type="RefSeq" id="WP_258106643.1">
    <property type="nucleotide sequence ID" value="NZ_CABMOF010000006.1"/>
</dbReference>
<accession>A0A136Q239</accession>
<dbReference type="AlphaFoldDB" id="A0A136Q239"/>
<reference evidence="2" key="1">
    <citation type="submission" date="2016-02" db="EMBL/GenBank/DDBJ databases">
        <authorList>
            <person name="Mitreva M."/>
            <person name="Pepin K.H."/>
            <person name="Mihindukulasuriya K.A."/>
            <person name="Fulton R."/>
            <person name="Fronick C."/>
            <person name="O'Laughlin M."/>
            <person name="Miner T."/>
            <person name="Herter B."/>
            <person name="Rosa B.A."/>
            <person name="Cordes M."/>
            <person name="Tomlinson C."/>
            <person name="Wollam A."/>
            <person name="Palsikar V.B."/>
            <person name="Mardis E.R."/>
            <person name="Wilson R.K."/>
        </authorList>
    </citation>
    <scope>NUCLEOTIDE SEQUENCE [LARGE SCALE GENOMIC DNA]</scope>
    <source>
        <strain evidence="2">DSM 22607</strain>
    </source>
</reference>
<name>A0A136Q239_9FIRM</name>
<evidence type="ECO:0000313" key="1">
    <source>
        <dbReference type="EMBL" id="KXK64697.1"/>
    </source>
</evidence>
<dbReference type="Proteomes" id="UP000070366">
    <property type="component" value="Unassembled WGS sequence"/>
</dbReference>
<keyword evidence="2" id="KW-1185">Reference proteome</keyword>
<protein>
    <submittedName>
        <fullName evidence="1">Uncharacterized protein</fullName>
    </submittedName>
</protein>
<organism evidence="1 2">
    <name type="scientific">Christensenella minuta</name>
    <dbReference type="NCBI Taxonomy" id="626937"/>
    <lineage>
        <taxon>Bacteria</taxon>
        <taxon>Bacillati</taxon>
        <taxon>Bacillota</taxon>
        <taxon>Clostridia</taxon>
        <taxon>Christensenellales</taxon>
        <taxon>Christensenellaceae</taxon>
        <taxon>Christensenella</taxon>
    </lineage>
</organism>
<sequence length="44" mass="4893">MAAALKEAVYAKNDEKQAPARLLFDMIQSAFLYGKVEGNCKNML</sequence>
<evidence type="ECO:0000313" key="2">
    <source>
        <dbReference type="Proteomes" id="UP000070366"/>
    </source>
</evidence>
<dbReference type="EMBL" id="LSZW01000064">
    <property type="protein sequence ID" value="KXK64697.1"/>
    <property type="molecule type" value="Genomic_DNA"/>
</dbReference>
<dbReference type="STRING" id="626937.HMPREF3293_02777"/>
<gene>
    <name evidence="1" type="ORF">HMPREF3293_02777</name>
</gene>
<proteinExistence type="predicted"/>
<comment type="caution">
    <text evidence="1">The sequence shown here is derived from an EMBL/GenBank/DDBJ whole genome shotgun (WGS) entry which is preliminary data.</text>
</comment>